<dbReference type="Pfam" id="PF01051">
    <property type="entry name" value="Rep3_N"/>
    <property type="match status" value="1"/>
</dbReference>
<dbReference type="InterPro" id="IPR036388">
    <property type="entry name" value="WH-like_DNA-bd_sf"/>
</dbReference>
<name>A0AAW8WLZ9_9LACO</name>
<dbReference type="SUPFAM" id="SSF46785">
    <property type="entry name" value="Winged helix' DNA-binding domain"/>
    <property type="match status" value="2"/>
</dbReference>
<sequence>MATDFRGKKLHHNDIAVVSNKINNFQLHHLSKNEIKVFWTIISQMANQSDEEILHHGIHFSFKEIAELSGFKHLTKKRLYNLIRNMFAHLAQTLLIEEKKKHTDLETTIITPLKEIKITTSDGDVVVIANEAMIPFLHKLHKTYTAFELQRLMTLSSRYSLRLYTLLMQWRSTGKVILSKKFFYEIMDVPASYKKPNRTSTIDERIILPAIQELNAKKLVTNLKCNKKYTGVGVKGGHAISQYIFTFKPQKLNSKIKHKQNGKFRKIKAEETDQSTQQFDDEKNNNYINKQDKNKGKDNEANTSSLTSLVGNIFN</sequence>
<dbReference type="GO" id="GO:0006270">
    <property type="term" value="P:DNA replication initiation"/>
    <property type="evidence" value="ECO:0007669"/>
    <property type="project" value="InterPro"/>
</dbReference>
<protein>
    <submittedName>
        <fullName evidence="4">Replication initiation protein</fullName>
    </submittedName>
</protein>
<comment type="similarity">
    <text evidence="1">Belongs to the initiator RepB protein family.</text>
</comment>
<dbReference type="RefSeq" id="WP_315689181.1">
    <property type="nucleotide sequence ID" value="NZ_JAVTXG010000017.1"/>
</dbReference>
<organism evidence="4 5">
    <name type="scientific">Lactobacillus crispatus</name>
    <dbReference type="NCBI Taxonomy" id="47770"/>
    <lineage>
        <taxon>Bacteria</taxon>
        <taxon>Bacillati</taxon>
        <taxon>Bacillota</taxon>
        <taxon>Bacilli</taxon>
        <taxon>Lactobacillales</taxon>
        <taxon>Lactobacillaceae</taxon>
        <taxon>Lactobacillus</taxon>
    </lineage>
</organism>
<dbReference type="Proteomes" id="UP001253287">
    <property type="component" value="Unassembled WGS sequence"/>
</dbReference>
<reference evidence="4" key="1">
    <citation type="submission" date="2023-08" db="EMBL/GenBank/DDBJ databases">
        <title>Lactobacillus from the Female Urinary Tract.</title>
        <authorList>
            <person name="Stegman N."/>
            <person name="Jackson B."/>
            <person name="Steiling M."/>
            <person name="Sedano C."/>
            <person name="Wolfe A."/>
            <person name="Putonti C."/>
        </authorList>
    </citation>
    <scope>NUCLEOTIDE SEQUENCE</scope>
    <source>
        <strain evidence="4">UMB5661</strain>
    </source>
</reference>
<gene>
    <name evidence="4" type="ORF">RON39_04255</name>
</gene>
<feature type="region of interest" description="Disordered" evidence="2">
    <location>
        <begin position="270"/>
        <end position="303"/>
    </location>
</feature>
<evidence type="ECO:0000256" key="2">
    <source>
        <dbReference type="SAM" id="MobiDB-lite"/>
    </source>
</evidence>
<evidence type="ECO:0000313" key="5">
    <source>
        <dbReference type="Proteomes" id="UP001253287"/>
    </source>
</evidence>
<dbReference type="Gene3D" id="1.10.10.10">
    <property type="entry name" value="Winged helix-like DNA-binding domain superfamily/Winged helix DNA-binding domain"/>
    <property type="match status" value="2"/>
</dbReference>
<feature type="compositionally biased region" description="Basic and acidic residues" evidence="2">
    <location>
        <begin position="280"/>
        <end position="300"/>
    </location>
</feature>
<feature type="domain" description="Initiator Rep protein WH1" evidence="3">
    <location>
        <begin position="17"/>
        <end position="168"/>
    </location>
</feature>
<evidence type="ECO:0000259" key="3">
    <source>
        <dbReference type="Pfam" id="PF01051"/>
    </source>
</evidence>
<dbReference type="InterPro" id="IPR036390">
    <property type="entry name" value="WH_DNA-bd_sf"/>
</dbReference>
<dbReference type="InterPro" id="IPR000525">
    <property type="entry name" value="Initiator_Rep_WH1"/>
</dbReference>
<accession>A0AAW8WLZ9</accession>
<dbReference type="GO" id="GO:0003887">
    <property type="term" value="F:DNA-directed DNA polymerase activity"/>
    <property type="evidence" value="ECO:0007669"/>
    <property type="project" value="InterPro"/>
</dbReference>
<evidence type="ECO:0000313" key="4">
    <source>
        <dbReference type="EMBL" id="MDT9609341.1"/>
    </source>
</evidence>
<dbReference type="EMBL" id="JAVTXN010000015">
    <property type="protein sequence ID" value="MDT9609341.1"/>
    <property type="molecule type" value="Genomic_DNA"/>
</dbReference>
<dbReference type="AlphaFoldDB" id="A0AAW8WLZ9"/>
<dbReference type="Pfam" id="PF21205">
    <property type="entry name" value="Rep3_C"/>
    <property type="match status" value="1"/>
</dbReference>
<proteinExistence type="inferred from homology"/>
<evidence type="ECO:0000256" key="1">
    <source>
        <dbReference type="ARBA" id="ARBA00038283"/>
    </source>
</evidence>
<comment type="caution">
    <text evidence="4">The sequence shown here is derived from an EMBL/GenBank/DDBJ whole genome shotgun (WGS) entry which is preliminary data.</text>
</comment>